<protein>
    <submittedName>
        <fullName evidence="5">Thermonuclease family protein</fullName>
    </submittedName>
</protein>
<dbReference type="PROSITE" id="PS50830">
    <property type="entry name" value="TNASE_3"/>
    <property type="match status" value="1"/>
</dbReference>
<keyword evidence="3" id="KW-0378">Hydrolase</keyword>
<dbReference type="EMBL" id="JAGYPE010000006">
    <property type="protein sequence ID" value="MBS4185863.1"/>
    <property type="molecule type" value="Genomic_DNA"/>
</dbReference>
<comment type="caution">
    <text evidence="5">The sequence shown here is derived from an EMBL/GenBank/DDBJ whole genome shotgun (WGS) entry which is preliminary data.</text>
</comment>
<dbReference type="SUPFAM" id="SSF50199">
    <property type="entry name" value="Staphylococcal nuclease"/>
    <property type="match status" value="1"/>
</dbReference>
<dbReference type="Pfam" id="PF00565">
    <property type="entry name" value="SNase"/>
    <property type="match status" value="1"/>
</dbReference>
<name>A0A942T6A5_9BACI</name>
<gene>
    <name evidence="5" type="ORF">KHB02_31215</name>
</gene>
<dbReference type="InterPro" id="IPR016071">
    <property type="entry name" value="Staphylococal_nuclease_OB-fold"/>
</dbReference>
<dbReference type="GO" id="GO:0004519">
    <property type="term" value="F:endonuclease activity"/>
    <property type="evidence" value="ECO:0007669"/>
    <property type="project" value="UniProtKB-KW"/>
</dbReference>
<dbReference type="AlphaFoldDB" id="A0A942T6A5"/>
<evidence type="ECO:0000256" key="1">
    <source>
        <dbReference type="ARBA" id="ARBA00022722"/>
    </source>
</evidence>
<sequence length="196" mass="22089">MKKQIAGLTLIAGAALLALQPESLQNKWSSVQQNREMTPAIASTFYTQKRVPTVLVETIDGDTIRARVNGKVEAVRYLLIDTPESKKPGMCTQPYAKEAFSRNDELVKSGVLTLEWEEGNTRDSYGRLLAYVYVDGKSVQESLLKEGFARVAYVMNPPYKYLTLFKDDERLAIRNKANIWSRPGFVTKWGFNGCLD</sequence>
<evidence type="ECO:0000259" key="4">
    <source>
        <dbReference type="PROSITE" id="PS50830"/>
    </source>
</evidence>
<accession>A0A942T6A5</accession>
<dbReference type="PANTHER" id="PTHR12302">
    <property type="entry name" value="EBNA2 BINDING PROTEIN P100"/>
    <property type="match status" value="1"/>
</dbReference>
<organism evidence="5">
    <name type="scientific">Neobacillus citreus</name>
    <dbReference type="NCBI Taxonomy" id="2833578"/>
    <lineage>
        <taxon>Bacteria</taxon>
        <taxon>Bacillati</taxon>
        <taxon>Bacillota</taxon>
        <taxon>Bacilli</taxon>
        <taxon>Bacillales</taxon>
        <taxon>Bacillaceae</taxon>
        <taxon>Neobacillus</taxon>
    </lineage>
</organism>
<reference evidence="5" key="1">
    <citation type="submission" date="2021-05" db="EMBL/GenBank/DDBJ databases">
        <title>Novel Bacillus species.</title>
        <authorList>
            <person name="Liu G."/>
        </authorList>
    </citation>
    <scope>NUCLEOTIDE SEQUENCE</scope>
    <source>
        <strain evidence="5">FJAT-50051</strain>
    </source>
</reference>
<evidence type="ECO:0000256" key="3">
    <source>
        <dbReference type="ARBA" id="ARBA00022801"/>
    </source>
</evidence>
<keyword evidence="1" id="KW-0540">Nuclease</keyword>
<dbReference type="PANTHER" id="PTHR12302:SF3">
    <property type="entry name" value="SERINE_THREONINE-PROTEIN KINASE 31"/>
    <property type="match status" value="1"/>
</dbReference>
<dbReference type="GO" id="GO:0016787">
    <property type="term" value="F:hydrolase activity"/>
    <property type="evidence" value="ECO:0007669"/>
    <property type="project" value="UniProtKB-KW"/>
</dbReference>
<dbReference type="RefSeq" id="WP_213145671.1">
    <property type="nucleotide sequence ID" value="NZ_JAGYPE020000040.1"/>
</dbReference>
<evidence type="ECO:0000313" key="5">
    <source>
        <dbReference type="EMBL" id="MBS4185863.1"/>
    </source>
</evidence>
<keyword evidence="2" id="KW-0255">Endonuclease</keyword>
<dbReference type="SMART" id="SM00318">
    <property type="entry name" value="SNc"/>
    <property type="match status" value="1"/>
</dbReference>
<dbReference type="Gene3D" id="2.40.50.90">
    <property type="match status" value="1"/>
</dbReference>
<proteinExistence type="predicted"/>
<evidence type="ECO:0000256" key="2">
    <source>
        <dbReference type="ARBA" id="ARBA00022759"/>
    </source>
</evidence>
<feature type="domain" description="TNase-like" evidence="4">
    <location>
        <begin position="49"/>
        <end position="182"/>
    </location>
</feature>
<dbReference type="InterPro" id="IPR035437">
    <property type="entry name" value="SNase_OB-fold_sf"/>
</dbReference>